<gene>
    <name evidence="1" type="ORF">BP01DRAFT_369563</name>
</gene>
<reference evidence="1 2" key="1">
    <citation type="submission" date="2016-12" db="EMBL/GenBank/DDBJ databases">
        <title>The genomes of Aspergillus section Nigri reveals drivers in fungal speciation.</title>
        <authorList>
            <consortium name="DOE Joint Genome Institute"/>
            <person name="Vesth T.C."/>
            <person name="Nybo J."/>
            <person name="Theobald S."/>
            <person name="Brandl J."/>
            <person name="Frisvad J.C."/>
            <person name="Nielsen K.F."/>
            <person name="Lyhne E.K."/>
            <person name="Kogle M.E."/>
            <person name="Kuo A."/>
            <person name="Riley R."/>
            <person name="Clum A."/>
            <person name="Nolan M."/>
            <person name="Lipzen A."/>
            <person name="Salamov A."/>
            <person name="Henrissat B."/>
            <person name="Wiebenga A."/>
            <person name="De Vries R.P."/>
            <person name="Grigoriev I.V."/>
            <person name="Mortensen U.H."/>
            <person name="Andersen M.R."/>
            <person name="Baker S.E."/>
        </authorList>
    </citation>
    <scope>NUCLEOTIDE SEQUENCE [LARGE SCALE GENOMIC DNA]</scope>
    <source>
        <strain evidence="1 2">JOP 1030-1</strain>
    </source>
</reference>
<proteinExistence type="predicted"/>
<protein>
    <submittedName>
        <fullName evidence="1">Uncharacterized protein</fullName>
    </submittedName>
</protein>
<dbReference type="OrthoDB" id="1939479at2759"/>
<name>A0A318ZBN3_9EURO</name>
<evidence type="ECO:0000313" key="1">
    <source>
        <dbReference type="EMBL" id="PYH40880.1"/>
    </source>
</evidence>
<sequence length="100" mass="11502">MCIKPQGNHRAVMRLLISLSTKESRPVTRYLMRICVPIILDPGCSASSYLARSVIMRTALDYNTDVIAMIRKKIVEELKENLHSAKVQLELFEFESLYEN</sequence>
<evidence type="ECO:0000313" key="2">
    <source>
        <dbReference type="Proteomes" id="UP000248349"/>
    </source>
</evidence>
<dbReference type="GeneID" id="37077787"/>
<dbReference type="RefSeq" id="XP_025426862.1">
    <property type="nucleotide sequence ID" value="XM_025576558.1"/>
</dbReference>
<dbReference type="Proteomes" id="UP000248349">
    <property type="component" value="Unassembled WGS sequence"/>
</dbReference>
<accession>A0A318ZBN3</accession>
<organism evidence="1 2">
    <name type="scientific">Aspergillus saccharolyticus JOP 1030-1</name>
    <dbReference type="NCBI Taxonomy" id="1450539"/>
    <lineage>
        <taxon>Eukaryota</taxon>
        <taxon>Fungi</taxon>
        <taxon>Dikarya</taxon>
        <taxon>Ascomycota</taxon>
        <taxon>Pezizomycotina</taxon>
        <taxon>Eurotiomycetes</taxon>
        <taxon>Eurotiomycetidae</taxon>
        <taxon>Eurotiales</taxon>
        <taxon>Aspergillaceae</taxon>
        <taxon>Aspergillus</taxon>
        <taxon>Aspergillus subgen. Circumdati</taxon>
    </lineage>
</organism>
<dbReference type="EMBL" id="KZ821275">
    <property type="protein sequence ID" value="PYH40880.1"/>
    <property type="molecule type" value="Genomic_DNA"/>
</dbReference>
<dbReference type="STRING" id="1450539.A0A318ZBN3"/>
<dbReference type="AlphaFoldDB" id="A0A318ZBN3"/>
<keyword evidence="2" id="KW-1185">Reference proteome</keyword>